<accession>A0A3P7L9N8</accession>
<name>A0A3P7L9N8_ONCOC</name>
<proteinExistence type="predicted"/>
<keyword evidence="2" id="KW-1185">Reference proteome</keyword>
<evidence type="ECO:0000313" key="1">
    <source>
        <dbReference type="EMBL" id="VDN07193.1"/>
    </source>
</evidence>
<dbReference type="EMBL" id="UYRW01021141">
    <property type="protein sequence ID" value="VDN07193.1"/>
    <property type="molecule type" value="Genomic_DNA"/>
</dbReference>
<dbReference type="Proteomes" id="UP000271087">
    <property type="component" value="Unassembled WGS sequence"/>
</dbReference>
<sequence length="46" mass="4818">SSSKVTNNELPTGAYNFIQNRSDQPVSAMKPDGTIVIPGVVSIIGD</sequence>
<dbReference type="OrthoDB" id="5824545at2759"/>
<reference evidence="1 2" key="1">
    <citation type="submission" date="2018-08" db="EMBL/GenBank/DDBJ databases">
        <authorList>
            <person name="Laetsch R D."/>
            <person name="Stevens L."/>
            <person name="Kumar S."/>
            <person name="Blaxter L. M."/>
        </authorList>
    </citation>
    <scope>NUCLEOTIDE SEQUENCE [LARGE SCALE GENOMIC DNA]</scope>
</reference>
<feature type="non-terminal residue" evidence="1">
    <location>
        <position position="1"/>
    </location>
</feature>
<dbReference type="AlphaFoldDB" id="A0A3P7L9N8"/>
<protein>
    <submittedName>
        <fullName evidence="1">Uncharacterized protein</fullName>
    </submittedName>
</protein>
<gene>
    <name evidence="1" type="ORF">NOO_LOCUS13909</name>
</gene>
<organism evidence="1 2">
    <name type="scientific">Onchocerca ochengi</name>
    <name type="common">Filarial nematode worm</name>
    <dbReference type="NCBI Taxonomy" id="42157"/>
    <lineage>
        <taxon>Eukaryota</taxon>
        <taxon>Metazoa</taxon>
        <taxon>Ecdysozoa</taxon>
        <taxon>Nematoda</taxon>
        <taxon>Chromadorea</taxon>
        <taxon>Rhabditida</taxon>
        <taxon>Spirurina</taxon>
        <taxon>Spiruromorpha</taxon>
        <taxon>Filarioidea</taxon>
        <taxon>Onchocercidae</taxon>
        <taxon>Onchocerca</taxon>
    </lineage>
</organism>
<evidence type="ECO:0000313" key="2">
    <source>
        <dbReference type="Proteomes" id="UP000271087"/>
    </source>
</evidence>